<dbReference type="InterPro" id="IPR015943">
    <property type="entry name" value="WD40/YVTN_repeat-like_dom_sf"/>
</dbReference>
<feature type="compositionally biased region" description="Polar residues" evidence="2">
    <location>
        <begin position="254"/>
        <end position="269"/>
    </location>
</feature>
<name>A0A9P8LA11_9PEZI</name>
<dbReference type="PANTHER" id="PTHR19879">
    <property type="entry name" value="TRANSCRIPTION INITIATION FACTOR TFIID"/>
    <property type="match status" value="1"/>
</dbReference>
<dbReference type="FunFam" id="2.130.10.10:FF:000789">
    <property type="entry name" value="Transcription factor (SPT8), putative"/>
    <property type="match status" value="1"/>
</dbReference>
<comment type="caution">
    <text evidence="4">The sequence shown here is derived from an EMBL/GenBank/DDBJ whole genome shotgun (WGS) entry which is preliminary data.</text>
</comment>
<feature type="repeat" description="WD" evidence="1">
    <location>
        <begin position="54"/>
        <end position="95"/>
    </location>
</feature>
<feature type="non-terminal residue" evidence="4">
    <location>
        <position position="1"/>
    </location>
</feature>
<evidence type="ECO:0000313" key="4">
    <source>
        <dbReference type="EMBL" id="KAH0557103.1"/>
    </source>
</evidence>
<feature type="domain" description="Transcription factor spt8 beta-propeller" evidence="3">
    <location>
        <begin position="294"/>
        <end position="463"/>
    </location>
</feature>
<evidence type="ECO:0000313" key="5">
    <source>
        <dbReference type="Proteomes" id="UP000750711"/>
    </source>
</evidence>
<keyword evidence="5" id="KW-1185">Reference proteome</keyword>
<evidence type="ECO:0000256" key="1">
    <source>
        <dbReference type="PROSITE-ProRule" id="PRU00221"/>
    </source>
</evidence>
<dbReference type="InterPro" id="IPR036322">
    <property type="entry name" value="WD40_repeat_dom_sf"/>
</dbReference>
<dbReference type="Pfam" id="PF23798">
    <property type="entry name" value="Beta-prop_SPT8"/>
    <property type="match status" value="2"/>
</dbReference>
<dbReference type="Gene3D" id="2.130.10.10">
    <property type="entry name" value="YVTN repeat-like/Quinoprotein amine dehydrogenase"/>
    <property type="match status" value="2"/>
</dbReference>
<evidence type="ECO:0000259" key="3">
    <source>
        <dbReference type="Pfam" id="PF23798"/>
    </source>
</evidence>
<keyword evidence="1" id="KW-0853">WD repeat</keyword>
<dbReference type="PANTHER" id="PTHR19879:SF9">
    <property type="entry name" value="TRANSCRIPTION INITIATION FACTOR TFIID SUBUNIT 5"/>
    <property type="match status" value="1"/>
</dbReference>
<gene>
    <name evidence="4" type="ORF">GP486_005105</name>
</gene>
<dbReference type="SMART" id="SM00320">
    <property type="entry name" value="WD40"/>
    <property type="match status" value="6"/>
</dbReference>
<protein>
    <recommendedName>
        <fullName evidence="3">Transcription factor spt8 beta-propeller domain-containing protein</fullName>
    </recommendedName>
</protein>
<feature type="region of interest" description="Disordered" evidence="2">
    <location>
        <begin position="135"/>
        <end position="197"/>
    </location>
</feature>
<feature type="domain" description="Transcription factor spt8 beta-propeller" evidence="3">
    <location>
        <begin position="11"/>
        <end position="114"/>
    </location>
</feature>
<accession>A0A9P8LA11</accession>
<feature type="compositionally biased region" description="Polar residues" evidence="2">
    <location>
        <begin position="279"/>
        <end position="296"/>
    </location>
</feature>
<dbReference type="AlphaFoldDB" id="A0A9P8LA11"/>
<evidence type="ECO:0000256" key="2">
    <source>
        <dbReference type="SAM" id="MobiDB-lite"/>
    </source>
</evidence>
<dbReference type="SUPFAM" id="SSF50978">
    <property type="entry name" value="WD40 repeat-like"/>
    <property type="match status" value="1"/>
</dbReference>
<dbReference type="InterPro" id="IPR001680">
    <property type="entry name" value="WD40_rpt"/>
</dbReference>
<feature type="region of interest" description="Disordered" evidence="2">
    <location>
        <begin position="210"/>
        <end position="296"/>
    </location>
</feature>
<dbReference type="EMBL" id="JAGHQM010000909">
    <property type="protein sequence ID" value="KAH0557103.1"/>
    <property type="molecule type" value="Genomic_DNA"/>
</dbReference>
<reference evidence="4" key="1">
    <citation type="submission" date="2021-03" db="EMBL/GenBank/DDBJ databases">
        <title>Comparative genomics and phylogenomic investigation of the class Geoglossomycetes provide insights into ecological specialization and systematics.</title>
        <authorList>
            <person name="Melie T."/>
            <person name="Pirro S."/>
            <person name="Miller A.N."/>
            <person name="Quandt A."/>
        </authorList>
    </citation>
    <scope>NUCLEOTIDE SEQUENCE</scope>
    <source>
        <strain evidence="4">CAQ_001_2017</strain>
    </source>
</reference>
<dbReference type="InterPro" id="IPR057544">
    <property type="entry name" value="Beta-prop_SPT8"/>
</dbReference>
<proteinExistence type="predicted"/>
<dbReference type="PROSITE" id="PS50082">
    <property type="entry name" value="WD_REPEATS_2"/>
    <property type="match status" value="1"/>
</dbReference>
<organism evidence="4 5">
    <name type="scientific">Trichoglossum hirsutum</name>
    <dbReference type="NCBI Taxonomy" id="265104"/>
    <lineage>
        <taxon>Eukaryota</taxon>
        <taxon>Fungi</taxon>
        <taxon>Dikarya</taxon>
        <taxon>Ascomycota</taxon>
        <taxon>Pezizomycotina</taxon>
        <taxon>Geoglossomycetes</taxon>
        <taxon>Geoglossales</taxon>
        <taxon>Geoglossaceae</taxon>
        <taxon>Trichoglossum</taxon>
    </lineage>
</organism>
<dbReference type="Proteomes" id="UP000750711">
    <property type="component" value="Unassembled WGS sequence"/>
</dbReference>
<dbReference type="PROSITE" id="PS50294">
    <property type="entry name" value="WD_REPEATS_REGION"/>
    <property type="match status" value="1"/>
</dbReference>
<sequence length="468" mass="49866">KSPGLQLSYDSPTLSPVYSLAVHSQALWLLSGLESGGINLQSVRHDEGKRITCLKKHTSAVSVLTLAHDEQSLLSGSWDKTVLDWDLNTGQVKRSFKGSGGQISTVEIRPLSSLPVPQESGDTIITNGTLTSNNADKPLANGITTNGINGISDPAMKVEDDTEDAPSSPINSLFGDSSLFGDDDGSPAAPSGGVFGDYDDDEFSRAIANGIQHSGGGADGDADINMAGISHDPMPATEVGAASSDHPPKAPDQPNGTEPNPSGTLTNGLPRSGEPISALPSQDTQTSSQVHDPTAMSDSTFLAASIDGTLRVWDRRQPNPIARILPNNVPPWCMNACWSPDGNFIYAGRRNGTVEEFSLHKGLRGPERTFKFPEGSGRVSAVRAMPNGRHLICASFDILRLYDLREQQTFKHSTVPFLIVPGHRSGLVSQLYIDPSCRYLISTSGNRGWEGASTEVLLGYEINVPQRA</sequence>